<dbReference type="Gene3D" id="1.10.287.1120">
    <property type="entry name" value="Bipartite methylase S protein"/>
    <property type="match status" value="1"/>
</dbReference>
<dbReference type="InterPro" id="IPR000055">
    <property type="entry name" value="Restrct_endonuc_typeI_TRD"/>
</dbReference>
<feature type="domain" description="Type I restriction modification DNA specificity" evidence="4">
    <location>
        <begin position="114"/>
        <end position="200"/>
    </location>
</feature>
<dbReference type="GO" id="GO:0009307">
    <property type="term" value="P:DNA restriction-modification system"/>
    <property type="evidence" value="ECO:0007669"/>
    <property type="project" value="UniProtKB-KW"/>
</dbReference>
<feature type="domain" description="Type I restriction modification DNA specificity" evidence="4">
    <location>
        <begin position="265"/>
        <end position="395"/>
    </location>
</feature>
<evidence type="ECO:0000259" key="4">
    <source>
        <dbReference type="Pfam" id="PF01420"/>
    </source>
</evidence>
<evidence type="ECO:0000313" key="5">
    <source>
        <dbReference type="EMBL" id="ROR39653.1"/>
    </source>
</evidence>
<keyword evidence="6" id="KW-1185">Reference proteome</keyword>
<dbReference type="Proteomes" id="UP000271868">
    <property type="component" value="Unassembled WGS sequence"/>
</dbReference>
<keyword evidence="2" id="KW-0680">Restriction system</keyword>
<dbReference type="SUPFAM" id="SSF116734">
    <property type="entry name" value="DNA methylase specificity domain"/>
    <property type="match status" value="2"/>
</dbReference>
<dbReference type="AlphaFoldDB" id="A0AAX1WQQ8"/>
<keyword evidence="3" id="KW-0238">DNA-binding</keyword>
<protein>
    <submittedName>
        <fullName evidence="5">Type I restriction enzyme S subunit</fullName>
    </submittedName>
</protein>
<evidence type="ECO:0000256" key="2">
    <source>
        <dbReference type="ARBA" id="ARBA00022747"/>
    </source>
</evidence>
<proteinExistence type="inferred from homology"/>
<dbReference type="CDD" id="cd17260">
    <property type="entry name" value="RMtype1_S_EcoEI-TRD1-CR1_like"/>
    <property type="match status" value="1"/>
</dbReference>
<dbReference type="InterPro" id="IPR044946">
    <property type="entry name" value="Restrct_endonuc_typeI_TRD_sf"/>
</dbReference>
<name>A0AAX1WQQ8_9BURK</name>
<dbReference type="Pfam" id="PF01420">
    <property type="entry name" value="Methylase_S"/>
    <property type="match status" value="2"/>
</dbReference>
<evidence type="ECO:0000256" key="1">
    <source>
        <dbReference type="ARBA" id="ARBA00010923"/>
    </source>
</evidence>
<dbReference type="Gene3D" id="3.90.220.20">
    <property type="entry name" value="DNA methylase specificity domains"/>
    <property type="match status" value="2"/>
</dbReference>
<reference evidence="5 6" key="1">
    <citation type="submission" date="2018-11" db="EMBL/GenBank/DDBJ databases">
        <title>Genomic Encyclopedia of Type Strains, Phase IV (KMG-IV): sequencing the most valuable type-strain genomes for metagenomic binning, comparative biology and taxonomic classification.</title>
        <authorList>
            <person name="Goeker M."/>
        </authorList>
    </citation>
    <scope>NUCLEOTIDE SEQUENCE [LARGE SCALE GENOMIC DNA]</scope>
    <source>
        <strain evidence="5 6">DSM 15985</strain>
    </source>
</reference>
<evidence type="ECO:0000313" key="6">
    <source>
        <dbReference type="Proteomes" id="UP000271868"/>
    </source>
</evidence>
<dbReference type="PANTHER" id="PTHR43140:SF1">
    <property type="entry name" value="TYPE I RESTRICTION ENZYME ECOKI SPECIFICITY SUBUNIT"/>
    <property type="match status" value="1"/>
</dbReference>
<evidence type="ECO:0000256" key="3">
    <source>
        <dbReference type="ARBA" id="ARBA00023125"/>
    </source>
</evidence>
<comment type="similarity">
    <text evidence="1">Belongs to the type-I restriction system S methylase family.</text>
</comment>
<gene>
    <name evidence="5" type="ORF">EDC60_3148</name>
</gene>
<dbReference type="GO" id="GO:0003677">
    <property type="term" value="F:DNA binding"/>
    <property type="evidence" value="ECO:0007669"/>
    <property type="project" value="UniProtKB-KW"/>
</dbReference>
<dbReference type="PANTHER" id="PTHR43140">
    <property type="entry name" value="TYPE-1 RESTRICTION ENZYME ECOKI SPECIFICITY PROTEIN"/>
    <property type="match status" value="1"/>
</dbReference>
<dbReference type="CDD" id="cd17262">
    <property type="entry name" value="RMtype1_S_Aco12261I-TRD2-CR2"/>
    <property type="match status" value="1"/>
</dbReference>
<dbReference type="EMBL" id="RJVL01000008">
    <property type="protein sequence ID" value="ROR39653.1"/>
    <property type="molecule type" value="Genomic_DNA"/>
</dbReference>
<accession>A0AAX1WQQ8</accession>
<comment type="caution">
    <text evidence="5">The sequence shown here is derived from an EMBL/GenBank/DDBJ whole genome shotgun (WGS) entry which is preliminary data.</text>
</comment>
<sequence>MKAMPYEKYKPANESWLHALPEAWDQIRGRFVMAVNPPARRARALDDTDEVSFVPMEAVGEYGGLNLERTKPLDEIGSGYTAFEDGDVVIAKITPCFENGKGAIASGLKNGVGFGTTELHVLRAGKHLDKQFLFYLTISHTFRMLGESEMYGAGGQKRVPPEFAKDFRIPLPPLDEQQTIARFLNAKTAQIDALVAQKRQLICKLKEKRQALIASTVTRGLPPEAAKAAGLEPNPEMKDSGVDWLGQIPKHWTAKAVRYIFRNCDSRRIPLSSEERADLEKLYPYYGASGVIDMVDDYLFDEPLVLVAEDGANLLSRSTPLAFLATGKYWVNNHAHILKPLAGDIRYWVATLETFDFSPLITGAAQPKLTADRLGGIQLPVPPPNEQATIADYLAAKTGELDALVGQAVEVVDRLTEYRQALITSAVTGKIDVRELA</sequence>
<dbReference type="InterPro" id="IPR051212">
    <property type="entry name" value="Type-I_RE_S_subunit"/>
</dbReference>
<organism evidence="5 6">
    <name type="scientific">Diaphorobacter nitroreducens</name>
    <dbReference type="NCBI Taxonomy" id="164759"/>
    <lineage>
        <taxon>Bacteria</taxon>
        <taxon>Pseudomonadati</taxon>
        <taxon>Pseudomonadota</taxon>
        <taxon>Betaproteobacteria</taxon>
        <taxon>Burkholderiales</taxon>
        <taxon>Comamonadaceae</taxon>
        <taxon>Diaphorobacter</taxon>
    </lineage>
</organism>